<dbReference type="Proteomes" id="UP001266305">
    <property type="component" value="Unassembled WGS sequence"/>
</dbReference>
<gene>
    <name evidence="6" type="primary">NCOA1_4</name>
    <name evidence="6" type="ORF">P7K49_028628</name>
</gene>
<evidence type="ECO:0000313" key="7">
    <source>
        <dbReference type="Proteomes" id="UP001266305"/>
    </source>
</evidence>
<proteinExistence type="predicted"/>
<keyword evidence="1" id="KW-0677">Repeat</keyword>
<dbReference type="InterPro" id="IPR037077">
    <property type="entry name" value="Nuc_rcpt_coact_Ncoa_int_sf"/>
</dbReference>
<protein>
    <submittedName>
        <fullName evidence="6">Nuclear receptor coactivator 1</fullName>
    </submittedName>
</protein>
<feature type="domain" description="Nuclear receptor coactivator Ncoa-type interlocking" evidence="5">
    <location>
        <begin position="60"/>
        <end position="109"/>
    </location>
</feature>
<keyword evidence="3" id="KW-0804">Transcription</keyword>
<dbReference type="InterPro" id="IPR009110">
    <property type="entry name" value="Nuc_rcpt_coact"/>
</dbReference>
<dbReference type="InterPro" id="IPR017426">
    <property type="entry name" value="Nuclear_rcpt_coactivator"/>
</dbReference>
<sequence length="307" mass="33960">MFRLPELELEAIDNQFGQPGTGDQIPWTNNTVTAINQNKSEDQCISSQLDELLCPPTTVEGRNDEKALLEQLVSFLSGKDETELAELDRALGIDKLVQGGGLDVLSERFPPQQATPPLMMEERPSLYSQPYSSPSPTANLPSPFQGMVRQKPSLGTMPVQVTPPRGAFSPGMGMQPRQTLNRPPAAPNQLRLQLQQRLQGQQQLISRETLQRYENKMQIDESCCSLLPLNLMDAYPEFDGLGSPIKFPIEGRLGKTLERKSIPADKVTASLNCLIHQNRQAILNQFAATAPVGINMRSGMQQQITPQ</sequence>
<name>A0ABQ9U5M7_SAGOE</name>
<evidence type="ECO:0000313" key="6">
    <source>
        <dbReference type="EMBL" id="KAK2092100.1"/>
    </source>
</evidence>
<keyword evidence="7" id="KW-1185">Reference proteome</keyword>
<dbReference type="EMBL" id="JASSZA010000015">
    <property type="protein sequence ID" value="KAK2092100.1"/>
    <property type="molecule type" value="Genomic_DNA"/>
</dbReference>
<keyword evidence="4" id="KW-0539">Nucleus</keyword>
<accession>A0ABQ9U5M7</accession>
<dbReference type="PANTHER" id="PTHR10684:SF1">
    <property type="entry name" value="NUCLEAR RECEPTOR COACTIVATOR 1"/>
    <property type="match status" value="1"/>
</dbReference>
<dbReference type="Pfam" id="PF08815">
    <property type="entry name" value="Nuc_rec_co-act"/>
    <property type="match status" value="1"/>
</dbReference>
<dbReference type="Gene3D" id="6.10.140.410">
    <property type="match status" value="1"/>
</dbReference>
<evidence type="ECO:0000256" key="1">
    <source>
        <dbReference type="ARBA" id="ARBA00022737"/>
    </source>
</evidence>
<keyword evidence="6" id="KW-0675">Receptor</keyword>
<evidence type="ECO:0000259" key="5">
    <source>
        <dbReference type="Pfam" id="PF08815"/>
    </source>
</evidence>
<evidence type="ECO:0000256" key="4">
    <source>
        <dbReference type="ARBA" id="ARBA00023242"/>
    </source>
</evidence>
<dbReference type="InterPro" id="IPR014920">
    <property type="entry name" value="Nuc_rcpt_coact_Ncoa-typ"/>
</dbReference>
<comment type="caution">
    <text evidence="6">The sequence shown here is derived from an EMBL/GenBank/DDBJ whole genome shotgun (WGS) entry which is preliminary data.</text>
</comment>
<keyword evidence="2" id="KW-0805">Transcription regulation</keyword>
<dbReference type="PANTHER" id="PTHR10684">
    <property type="entry name" value="NUCLEAR RECEPTOR COACTIVATOR"/>
    <property type="match status" value="1"/>
</dbReference>
<organism evidence="6 7">
    <name type="scientific">Saguinus oedipus</name>
    <name type="common">Cotton-top tamarin</name>
    <name type="synonym">Oedipomidas oedipus</name>
    <dbReference type="NCBI Taxonomy" id="9490"/>
    <lineage>
        <taxon>Eukaryota</taxon>
        <taxon>Metazoa</taxon>
        <taxon>Chordata</taxon>
        <taxon>Craniata</taxon>
        <taxon>Vertebrata</taxon>
        <taxon>Euteleostomi</taxon>
        <taxon>Mammalia</taxon>
        <taxon>Eutheria</taxon>
        <taxon>Euarchontoglires</taxon>
        <taxon>Primates</taxon>
        <taxon>Haplorrhini</taxon>
        <taxon>Platyrrhini</taxon>
        <taxon>Cebidae</taxon>
        <taxon>Callitrichinae</taxon>
        <taxon>Saguinus</taxon>
    </lineage>
</organism>
<reference evidence="6 7" key="1">
    <citation type="submission" date="2023-05" db="EMBL/GenBank/DDBJ databases">
        <title>B98-5 Cell Line De Novo Hybrid Assembly: An Optical Mapping Approach.</title>
        <authorList>
            <person name="Kananen K."/>
            <person name="Auerbach J.A."/>
            <person name="Kautto E."/>
            <person name="Blachly J.S."/>
        </authorList>
    </citation>
    <scope>NUCLEOTIDE SEQUENCE [LARGE SCALE GENOMIC DNA]</scope>
    <source>
        <strain evidence="6">B95-8</strain>
        <tissue evidence="6">Cell line</tissue>
    </source>
</reference>
<dbReference type="SUPFAM" id="SSF69125">
    <property type="entry name" value="Nuclear receptor coactivator interlocking domain"/>
    <property type="match status" value="1"/>
</dbReference>
<evidence type="ECO:0000256" key="2">
    <source>
        <dbReference type="ARBA" id="ARBA00023015"/>
    </source>
</evidence>
<evidence type="ECO:0000256" key="3">
    <source>
        <dbReference type="ARBA" id="ARBA00023163"/>
    </source>
</evidence>